<keyword evidence="12" id="KW-1185">Reference proteome</keyword>
<dbReference type="InterPro" id="IPR050571">
    <property type="entry name" value="Class-IV_PLP-Dep_Aminotrnsfr"/>
</dbReference>
<evidence type="ECO:0000256" key="8">
    <source>
        <dbReference type="ARBA" id="ARBA00035676"/>
    </source>
</evidence>
<comment type="subunit">
    <text evidence="3">Homodimer.</text>
</comment>
<name>A0ABU9MTT4_9GAMM</name>
<evidence type="ECO:0000256" key="4">
    <source>
        <dbReference type="ARBA" id="ARBA00022898"/>
    </source>
</evidence>
<comment type="cofactor">
    <cofactor evidence="1">
        <name>pyridoxal 5'-phosphate</name>
        <dbReference type="ChEBI" id="CHEBI:597326"/>
    </cofactor>
</comment>
<protein>
    <recommendedName>
        <fullName evidence="8 10">Aminodeoxychorismate lyase</fullName>
        <ecNumber evidence="8 10">4.1.3.38</ecNumber>
    </recommendedName>
</protein>
<evidence type="ECO:0000256" key="9">
    <source>
        <dbReference type="ARBA" id="ARBA00049529"/>
    </source>
</evidence>
<keyword evidence="5" id="KW-0289">Folate biosynthesis</keyword>
<dbReference type="EMBL" id="JBCGCU010000003">
    <property type="protein sequence ID" value="MEM0514719.1"/>
    <property type="molecule type" value="Genomic_DNA"/>
</dbReference>
<dbReference type="NCBIfam" id="TIGR03461">
    <property type="entry name" value="pabC_Proteo"/>
    <property type="match status" value="1"/>
</dbReference>
<keyword evidence="6 11" id="KW-0456">Lyase</keyword>
<reference evidence="11 12" key="1">
    <citation type="submission" date="2024-03" db="EMBL/GenBank/DDBJ databases">
        <title>Pseudoalteromonas qingdaonensis sp. nov., isolated from the intestines of marine benthic organisms.</title>
        <authorList>
            <person name="Lin X."/>
            <person name="Fang S."/>
            <person name="Hu X."/>
        </authorList>
    </citation>
    <scope>NUCLEOTIDE SEQUENCE [LARGE SCALE GENOMIC DNA]</scope>
    <source>
        <strain evidence="11 12">YIC-827</strain>
    </source>
</reference>
<dbReference type="NCBIfam" id="NF004761">
    <property type="entry name" value="PRK06092.1"/>
    <property type="match status" value="1"/>
</dbReference>
<dbReference type="SUPFAM" id="SSF56752">
    <property type="entry name" value="D-aminoacid aminotransferase-like PLP-dependent enzymes"/>
    <property type="match status" value="1"/>
</dbReference>
<keyword evidence="4" id="KW-0663">Pyridoxal phosphate</keyword>
<comment type="pathway">
    <text evidence="7">Cofactor biosynthesis; tetrahydrofolate biosynthesis; 4-aminobenzoate from chorismate: step 2/2.</text>
</comment>
<proteinExistence type="inferred from homology"/>
<dbReference type="Gene3D" id="3.30.470.10">
    <property type="match status" value="1"/>
</dbReference>
<gene>
    <name evidence="11" type="primary">pabC</name>
    <name evidence="11" type="ORF">WCN91_04615</name>
</gene>
<evidence type="ECO:0000256" key="5">
    <source>
        <dbReference type="ARBA" id="ARBA00022909"/>
    </source>
</evidence>
<evidence type="ECO:0000256" key="7">
    <source>
        <dbReference type="ARBA" id="ARBA00035633"/>
    </source>
</evidence>
<dbReference type="InterPro" id="IPR001544">
    <property type="entry name" value="Aminotrans_IV"/>
</dbReference>
<comment type="catalytic activity">
    <reaction evidence="9">
        <text>4-amino-4-deoxychorismate = 4-aminobenzoate + pyruvate + H(+)</text>
        <dbReference type="Rhea" id="RHEA:16201"/>
        <dbReference type="ChEBI" id="CHEBI:15361"/>
        <dbReference type="ChEBI" id="CHEBI:15378"/>
        <dbReference type="ChEBI" id="CHEBI:17836"/>
        <dbReference type="ChEBI" id="CHEBI:58406"/>
        <dbReference type="EC" id="4.1.3.38"/>
    </reaction>
</comment>
<accession>A0ABU9MTT4</accession>
<comment type="similarity">
    <text evidence="2">Belongs to the class-IV pyridoxal-phosphate-dependent aminotransferase family.</text>
</comment>
<evidence type="ECO:0000256" key="10">
    <source>
        <dbReference type="NCBIfam" id="TIGR03461"/>
    </source>
</evidence>
<evidence type="ECO:0000256" key="2">
    <source>
        <dbReference type="ARBA" id="ARBA00009320"/>
    </source>
</evidence>
<evidence type="ECO:0000313" key="12">
    <source>
        <dbReference type="Proteomes" id="UP001447008"/>
    </source>
</evidence>
<dbReference type="InterPro" id="IPR036038">
    <property type="entry name" value="Aminotransferase-like"/>
</dbReference>
<dbReference type="GO" id="GO:0008696">
    <property type="term" value="F:4-amino-4-deoxychorismate lyase activity"/>
    <property type="evidence" value="ECO:0007669"/>
    <property type="project" value="UniProtKB-EC"/>
</dbReference>
<dbReference type="InterPro" id="IPR043132">
    <property type="entry name" value="BCAT-like_C"/>
</dbReference>
<dbReference type="PANTHER" id="PTHR42743">
    <property type="entry name" value="AMINO-ACID AMINOTRANSFERASE"/>
    <property type="match status" value="1"/>
</dbReference>
<dbReference type="InterPro" id="IPR043131">
    <property type="entry name" value="BCAT-like_N"/>
</dbReference>
<evidence type="ECO:0000256" key="6">
    <source>
        <dbReference type="ARBA" id="ARBA00023239"/>
    </source>
</evidence>
<dbReference type="Proteomes" id="UP001447008">
    <property type="component" value="Unassembled WGS sequence"/>
</dbReference>
<dbReference type="Pfam" id="PF01063">
    <property type="entry name" value="Aminotran_4"/>
    <property type="match status" value="1"/>
</dbReference>
<organism evidence="11 12">
    <name type="scientific">Pseudoalteromonas qingdaonensis</name>
    <dbReference type="NCBI Taxonomy" id="3131913"/>
    <lineage>
        <taxon>Bacteria</taxon>
        <taxon>Pseudomonadati</taxon>
        <taxon>Pseudomonadota</taxon>
        <taxon>Gammaproteobacteria</taxon>
        <taxon>Alteromonadales</taxon>
        <taxon>Pseudoalteromonadaceae</taxon>
        <taxon>Pseudoalteromonas</taxon>
    </lineage>
</organism>
<evidence type="ECO:0000313" key="11">
    <source>
        <dbReference type="EMBL" id="MEM0514719.1"/>
    </source>
</evidence>
<comment type="caution">
    <text evidence="11">The sequence shown here is derived from an EMBL/GenBank/DDBJ whole genome shotgun (WGS) entry which is preliminary data.</text>
</comment>
<dbReference type="RefSeq" id="WP_342676745.1">
    <property type="nucleotide sequence ID" value="NZ_JBCGCU010000003.1"/>
</dbReference>
<evidence type="ECO:0000256" key="3">
    <source>
        <dbReference type="ARBA" id="ARBA00011738"/>
    </source>
</evidence>
<dbReference type="EC" id="4.1.3.38" evidence="8 10"/>
<dbReference type="PANTHER" id="PTHR42743:SF2">
    <property type="entry name" value="AMINODEOXYCHORISMATE LYASE"/>
    <property type="match status" value="1"/>
</dbReference>
<sequence length="274" mass="30259">MTKTIINGQPGHLIDINDRGLNYGDGFFTTAKVVNAKVQLWPLHLARLSECARRLGFGDLDFAALEQDVAQLLNTCEGSREHPLEQPAVLKVLYTRGSGGRGYAPPSDVQPTRILSLLPYPDAYKDIAQKGLSLSVAKTRLAQQPLLAGLKTLNRLEQVFIKQEAAQKNSDDLLVLDTTDKVIETSSANLLMYKQGQWYTPSLDQAGVQGVYLAHLQERMPVIRCQLNLAQVLSMDTVFCCNSLMGLVPITRIAHHDFNLDVAHSLLVKQGIKI</sequence>
<evidence type="ECO:0000256" key="1">
    <source>
        <dbReference type="ARBA" id="ARBA00001933"/>
    </source>
</evidence>
<dbReference type="Gene3D" id="3.20.10.10">
    <property type="entry name" value="D-amino Acid Aminotransferase, subunit A, domain 2"/>
    <property type="match status" value="1"/>
</dbReference>
<dbReference type="InterPro" id="IPR017824">
    <property type="entry name" value="Aminodeoxychorismate_lyase_IV"/>
</dbReference>